<name>A0A9W6R8X4_9PSEU</name>
<keyword evidence="4" id="KW-1185">Reference proteome</keyword>
<sequence>MRKTFVIAAAAVAITAGGATALASASHTGTDDTPRISQVVPGPATSATIERHGGLDDGPNHDVGDDRSTTRIPPQPHQTYPAAPAPTTERHGGFDDGPNHDIGDDHGGQRHTGSGSERHGGSDDGPNHDLGDDHGGRR</sequence>
<dbReference type="EMBL" id="BSTI01000023">
    <property type="protein sequence ID" value="GLY70440.1"/>
    <property type="molecule type" value="Genomic_DNA"/>
</dbReference>
<proteinExistence type="predicted"/>
<evidence type="ECO:0000256" key="1">
    <source>
        <dbReference type="SAM" id="MobiDB-lite"/>
    </source>
</evidence>
<protein>
    <submittedName>
        <fullName evidence="3">Uncharacterized protein</fullName>
    </submittedName>
</protein>
<gene>
    <name evidence="3" type="ORF">Atai01_70590</name>
</gene>
<dbReference type="Proteomes" id="UP001165136">
    <property type="component" value="Unassembled WGS sequence"/>
</dbReference>
<organism evidence="3 4">
    <name type="scientific">Amycolatopsis taiwanensis</name>
    <dbReference type="NCBI Taxonomy" id="342230"/>
    <lineage>
        <taxon>Bacteria</taxon>
        <taxon>Bacillati</taxon>
        <taxon>Actinomycetota</taxon>
        <taxon>Actinomycetes</taxon>
        <taxon>Pseudonocardiales</taxon>
        <taxon>Pseudonocardiaceae</taxon>
        <taxon>Amycolatopsis</taxon>
    </lineage>
</organism>
<feature type="compositionally biased region" description="Basic and acidic residues" evidence="1">
    <location>
        <begin position="116"/>
        <end position="138"/>
    </location>
</feature>
<feature type="region of interest" description="Disordered" evidence="1">
    <location>
        <begin position="24"/>
        <end position="138"/>
    </location>
</feature>
<feature type="chain" id="PRO_5040956795" evidence="2">
    <location>
        <begin position="22"/>
        <end position="138"/>
    </location>
</feature>
<evidence type="ECO:0000313" key="4">
    <source>
        <dbReference type="Proteomes" id="UP001165136"/>
    </source>
</evidence>
<feature type="compositionally biased region" description="Basic and acidic residues" evidence="1">
    <location>
        <begin position="49"/>
        <end position="69"/>
    </location>
</feature>
<feature type="signal peptide" evidence="2">
    <location>
        <begin position="1"/>
        <end position="21"/>
    </location>
</feature>
<dbReference type="RefSeq" id="WP_285489631.1">
    <property type="nucleotide sequence ID" value="NZ_BSTI01000023.1"/>
</dbReference>
<feature type="compositionally biased region" description="Basic and acidic residues" evidence="1">
    <location>
        <begin position="88"/>
        <end position="108"/>
    </location>
</feature>
<comment type="caution">
    <text evidence="3">The sequence shown here is derived from an EMBL/GenBank/DDBJ whole genome shotgun (WGS) entry which is preliminary data.</text>
</comment>
<evidence type="ECO:0000256" key="2">
    <source>
        <dbReference type="SAM" id="SignalP"/>
    </source>
</evidence>
<accession>A0A9W6R8X4</accession>
<evidence type="ECO:0000313" key="3">
    <source>
        <dbReference type="EMBL" id="GLY70440.1"/>
    </source>
</evidence>
<keyword evidence="2" id="KW-0732">Signal</keyword>
<reference evidence="3" key="1">
    <citation type="submission" date="2023-03" db="EMBL/GenBank/DDBJ databases">
        <title>Amycolatopsis taiwanensis NBRC 103393.</title>
        <authorList>
            <person name="Ichikawa N."/>
            <person name="Sato H."/>
            <person name="Tonouchi N."/>
        </authorList>
    </citation>
    <scope>NUCLEOTIDE SEQUENCE</scope>
    <source>
        <strain evidence="3">NBRC 103393</strain>
    </source>
</reference>
<dbReference type="AlphaFoldDB" id="A0A9W6R8X4"/>